<name>A0ABN7VDK4_GIGMA</name>
<proteinExistence type="predicted"/>
<accession>A0ABN7VDK4</accession>
<feature type="non-terminal residue" evidence="1">
    <location>
        <position position="1"/>
    </location>
</feature>
<evidence type="ECO:0000313" key="2">
    <source>
        <dbReference type="Proteomes" id="UP000789901"/>
    </source>
</evidence>
<keyword evidence="2" id="KW-1185">Reference proteome</keyword>
<sequence>WVIDKHLAWDNLIYFAVGHIEYLSQLIQIEGYMDQDKKKGHEFNLSVDYILILKDLQKDICLIEMEWSWYDTYNQNQWTVDRIDNQVGHIKDINKKTIQDLLQCYYNFGEALSKQYNYYRDLNYGDLASQSLVANDIREQLSKDISQEALRK</sequence>
<dbReference type="Proteomes" id="UP000789901">
    <property type="component" value="Unassembled WGS sequence"/>
</dbReference>
<reference evidence="1 2" key="1">
    <citation type="submission" date="2021-06" db="EMBL/GenBank/DDBJ databases">
        <authorList>
            <person name="Kallberg Y."/>
            <person name="Tangrot J."/>
            <person name="Rosling A."/>
        </authorList>
    </citation>
    <scope>NUCLEOTIDE SEQUENCE [LARGE SCALE GENOMIC DNA]</scope>
    <source>
        <strain evidence="1 2">120-4 pot B 10/14</strain>
    </source>
</reference>
<dbReference type="EMBL" id="CAJVQB010012431">
    <property type="protein sequence ID" value="CAG8755414.1"/>
    <property type="molecule type" value="Genomic_DNA"/>
</dbReference>
<organism evidence="1 2">
    <name type="scientific">Gigaspora margarita</name>
    <dbReference type="NCBI Taxonomy" id="4874"/>
    <lineage>
        <taxon>Eukaryota</taxon>
        <taxon>Fungi</taxon>
        <taxon>Fungi incertae sedis</taxon>
        <taxon>Mucoromycota</taxon>
        <taxon>Glomeromycotina</taxon>
        <taxon>Glomeromycetes</taxon>
        <taxon>Diversisporales</taxon>
        <taxon>Gigasporaceae</taxon>
        <taxon>Gigaspora</taxon>
    </lineage>
</organism>
<protein>
    <submittedName>
        <fullName evidence="1">13721_t:CDS:1</fullName>
    </submittedName>
</protein>
<evidence type="ECO:0000313" key="1">
    <source>
        <dbReference type="EMBL" id="CAG8755414.1"/>
    </source>
</evidence>
<comment type="caution">
    <text evidence="1">The sequence shown here is derived from an EMBL/GenBank/DDBJ whole genome shotgun (WGS) entry which is preliminary data.</text>
</comment>
<gene>
    <name evidence="1" type="ORF">GMARGA_LOCUS16847</name>
</gene>